<dbReference type="EMBL" id="VUKA01000004">
    <property type="protein sequence ID" value="KAA2213276.1"/>
    <property type="molecule type" value="Genomic_DNA"/>
</dbReference>
<proteinExistence type="predicted"/>
<keyword evidence="3" id="KW-1185">Reference proteome</keyword>
<evidence type="ECO:0000313" key="2">
    <source>
        <dbReference type="EMBL" id="KAA2213276.1"/>
    </source>
</evidence>
<protein>
    <submittedName>
        <fullName evidence="2">Uncharacterized protein</fullName>
    </submittedName>
</protein>
<dbReference type="RefSeq" id="WP_149812388.1">
    <property type="nucleotide sequence ID" value="NZ_VUKA01000004.1"/>
</dbReference>
<comment type="caution">
    <text evidence="2">The sequence shown here is derived from an EMBL/GenBank/DDBJ whole genome shotgun (WGS) entry which is preliminary data.</text>
</comment>
<evidence type="ECO:0000313" key="3">
    <source>
        <dbReference type="Proteomes" id="UP000322110"/>
    </source>
</evidence>
<accession>A0A5B2TFJ9</accession>
<feature type="compositionally biased region" description="Low complexity" evidence="1">
    <location>
        <begin position="52"/>
        <end position="63"/>
    </location>
</feature>
<reference evidence="2 3" key="1">
    <citation type="journal article" date="2015" name="Int. J. Syst. Evol. Microbiol.">
        <title>Roseomonas oryzae sp. nov., isolated from paddy rhizosphere soil.</title>
        <authorList>
            <person name="Ramaprasad E.V."/>
            <person name="Sasikala Ch."/>
            <person name="Ramana Ch.V."/>
        </authorList>
    </citation>
    <scope>NUCLEOTIDE SEQUENCE [LARGE SCALE GENOMIC DNA]</scope>
    <source>
        <strain evidence="2 3">KCTC 42542</strain>
    </source>
</reference>
<organism evidence="2 3">
    <name type="scientific">Teichococcus oryzae</name>
    <dbReference type="NCBI Taxonomy" id="1608942"/>
    <lineage>
        <taxon>Bacteria</taxon>
        <taxon>Pseudomonadati</taxon>
        <taxon>Pseudomonadota</taxon>
        <taxon>Alphaproteobacteria</taxon>
        <taxon>Acetobacterales</taxon>
        <taxon>Roseomonadaceae</taxon>
        <taxon>Roseomonas</taxon>
    </lineage>
</organism>
<evidence type="ECO:0000256" key="1">
    <source>
        <dbReference type="SAM" id="MobiDB-lite"/>
    </source>
</evidence>
<sequence length="63" mass="7026">MSRRPHSPDPPPPAMPPRRRLAPQSGQDVVDRLHALAESIRRQMGARRQNRARAGQADRPGTP</sequence>
<dbReference type="Proteomes" id="UP000322110">
    <property type="component" value="Unassembled WGS sequence"/>
</dbReference>
<dbReference type="AlphaFoldDB" id="A0A5B2TFJ9"/>
<feature type="region of interest" description="Disordered" evidence="1">
    <location>
        <begin position="40"/>
        <end position="63"/>
    </location>
</feature>
<feature type="region of interest" description="Disordered" evidence="1">
    <location>
        <begin position="1"/>
        <end position="27"/>
    </location>
</feature>
<gene>
    <name evidence="2" type="ORF">F0Q34_11690</name>
</gene>
<name>A0A5B2TFJ9_9PROT</name>